<evidence type="ECO:0000313" key="1">
    <source>
        <dbReference type="EMBL" id="CEM03327.1"/>
    </source>
</evidence>
<dbReference type="InterPro" id="IPR025638">
    <property type="entry name" value="DUF4336"/>
</dbReference>
<dbReference type="PANTHER" id="PTHR33835">
    <property type="entry name" value="YALI0C07656P"/>
    <property type="match status" value="1"/>
</dbReference>
<dbReference type="Proteomes" id="UP000041254">
    <property type="component" value="Unassembled WGS sequence"/>
</dbReference>
<dbReference type="Pfam" id="PF14234">
    <property type="entry name" value="DUF4336"/>
    <property type="match status" value="2"/>
</dbReference>
<gene>
    <name evidence="1" type="ORF">Vbra_2445</name>
</gene>
<dbReference type="PhylomeDB" id="A0A0G4EWI5"/>
<dbReference type="AlphaFoldDB" id="A0A0G4EWI5"/>
<organism evidence="1 2">
    <name type="scientific">Vitrella brassicaformis (strain CCMP3155)</name>
    <dbReference type="NCBI Taxonomy" id="1169540"/>
    <lineage>
        <taxon>Eukaryota</taxon>
        <taxon>Sar</taxon>
        <taxon>Alveolata</taxon>
        <taxon>Colpodellida</taxon>
        <taxon>Vitrellaceae</taxon>
        <taxon>Vitrella</taxon>
    </lineage>
</organism>
<reference evidence="1 2" key="1">
    <citation type="submission" date="2014-11" db="EMBL/GenBank/DDBJ databases">
        <authorList>
            <person name="Zhu J."/>
            <person name="Qi W."/>
            <person name="Song R."/>
        </authorList>
    </citation>
    <scope>NUCLEOTIDE SEQUENCE [LARGE SCALE GENOMIC DNA]</scope>
</reference>
<dbReference type="InParanoid" id="A0A0G4EWI5"/>
<keyword evidence="2" id="KW-1185">Reference proteome</keyword>
<evidence type="ECO:0008006" key="3">
    <source>
        <dbReference type="Google" id="ProtNLM"/>
    </source>
</evidence>
<accession>A0A0G4EWI5</accession>
<proteinExistence type="predicted"/>
<dbReference type="OMA" id="DWSWPFW"/>
<dbReference type="OrthoDB" id="421671at2759"/>
<dbReference type="PANTHER" id="PTHR33835:SF2">
    <property type="entry name" value="LYSINE-TRNA LIGASE"/>
    <property type="match status" value="1"/>
</dbReference>
<protein>
    <recommendedName>
        <fullName evidence="3">DUF4336 domain-containing protein</fullName>
    </recommendedName>
</protein>
<dbReference type="EMBL" id="CDMY01000338">
    <property type="protein sequence ID" value="CEM03327.1"/>
    <property type="molecule type" value="Genomic_DNA"/>
</dbReference>
<name>A0A0G4EWI5_VITBC</name>
<evidence type="ECO:0000313" key="2">
    <source>
        <dbReference type="Proteomes" id="UP000041254"/>
    </source>
</evidence>
<dbReference type="VEuPathDB" id="CryptoDB:Vbra_2445"/>
<sequence length="355" mass="40804">MRPTQHDRGASKRPTCVGVSGNRDLLVVPGERERQSRIFFNPIWSPYVVRPTVRKQVDRDVWIFEQELGLLNVTEVIRMTAIRLQEGGLFIYAPIAPTKECIRLIDELNEEVKYVVLPVTAVEHKLFTKPFVNHFTQAKVYIAPGQFSFPLPLPLGFRVNAELPSSRGPRDARLPFENEIEFETFSFNTPIGNSVEVACYHKRSNTLLTTDSLQFVDAKKRTPEQIWTALQVFFILAPRNETNSGFFYNVPEGFNGVLNRHYVPPQLRKWVFELSPVAARAWVDRVSRWPFRRHISCHFDSPTRLNPSQFRAAFSFLDDPSPLSPSAPFPEGRAPFIESVERFLKQTVFKGRLTV</sequence>
<dbReference type="STRING" id="1169540.A0A0G4EWI5"/>